<evidence type="ECO:0000256" key="2">
    <source>
        <dbReference type="ARBA" id="ARBA00022679"/>
    </source>
</evidence>
<evidence type="ECO:0000313" key="7">
    <source>
        <dbReference type="Proteomes" id="UP000484255"/>
    </source>
</evidence>
<dbReference type="InterPro" id="IPR052028">
    <property type="entry name" value="HipA_Ser/Thr_kinase"/>
</dbReference>
<protein>
    <submittedName>
        <fullName evidence="6">Type II toxin-antitoxin system HipA family toxin</fullName>
    </submittedName>
</protein>
<dbReference type="InterPro" id="IPR017508">
    <property type="entry name" value="HipA_N1"/>
</dbReference>
<keyword evidence="3" id="KW-0418">Kinase</keyword>
<gene>
    <name evidence="6" type="ORF">G3A44_09170</name>
</gene>
<evidence type="ECO:0000313" key="6">
    <source>
        <dbReference type="EMBL" id="NDY91360.1"/>
    </source>
</evidence>
<sequence length="424" mass="46238">MPADTGPTGLPDRLRALDVSIGPHAQAGQAGQAGQLLKASTYEFRYLDAAPDQPAVALLMPARQQLTWQDGDLFAPMDQNLPEGDLFMRIRQLFPKRPMTPMHLLALVGLNGIGRLGFRLPGAPEPAPPPPLSKHALLKTRYSPEGFDELVAAYLSTGAGIAGMQPKIMVPDRPTVPIPSLIVKAASPAYPGLCANEFLCLSAARRAGIEVPGFALSDDGQLLVLDRFDLVTHANGETERLGFEDIAALAGLRVRDVLSDRKYQGSYQRVAELLRQLQLHSSNLHRFFAQVAFSVMVRNGDAHLKNFGVLYRSAQDIWLAPMFDVVTTALYTYTRYPGGPELEDRTLALKLFAGRHHTKAYPTQAELLDFGRRICGVSQPARVLQAIAQALQDTLQQAQGDDRIPAPLLAKMSAAWKEGQLLAP</sequence>
<dbReference type="GO" id="GO:0004674">
    <property type="term" value="F:protein serine/threonine kinase activity"/>
    <property type="evidence" value="ECO:0007669"/>
    <property type="project" value="TreeGrafter"/>
</dbReference>
<evidence type="ECO:0000256" key="3">
    <source>
        <dbReference type="ARBA" id="ARBA00022777"/>
    </source>
</evidence>
<proteinExistence type="inferred from homology"/>
<keyword evidence="2" id="KW-0808">Transferase</keyword>
<dbReference type="Proteomes" id="UP000484255">
    <property type="component" value="Unassembled WGS sequence"/>
</dbReference>
<dbReference type="InterPro" id="IPR012893">
    <property type="entry name" value="HipA-like_C"/>
</dbReference>
<evidence type="ECO:0000259" key="5">
    <source>
        <dbReference type="Pfam" id="PF13657"/>
    </source>
</evidence>
<name>A0A7C9TIM7_9BURK</name>
<dbReference type="EMBL" id="JAAGOH010000009">
    <property type="protein sequence ID" value="NDY91360.1"/>
    <property type="molecule type" value="Genomic_DNA"/>
</dbReference>
<feature type="domain" description="HipA-like C-terminal" evidence="4">
    <location>
        <begin position="161"/>
        <end position="393"/>
    </location>
</feature>
<dbReference type="Pfam" id="PF13657">
    <property type="entry name" value="Couple_hipA"/>
    <property type="match status" value="1"/>
</dbReference>
<reference evidence="6 7" key="1">
    <citation type="submission" date="2020-02" db="EMBL/GenBank/DDBJ databases">
        <title>Ideonella bacterium strain TBM-1.</title>
        <authorList>
            <person name="Chen W.-M."/>
        </authorList>
    </citation>
    <scope>NUCLEOTIDE SEQUENCE [LARGE SCALE GENOMIC DNA]</scope>
    <source>
        <strain evidence="6 7">TBM-1</strain>
    </source>
</reference>
<accession>A0A7C9TIM7</accession>
<dbReference type="Pfam" id="PF07804">
    <property type="entry name" value="HipA_C"/>
    <property type="match status" value="1"/>
</dbReference>
<dbReference type="PANTHER" id="PTHR37419:SF1">
    <property type="entry name" value="SERINE_THREONINE-PROTEIN KINASE TOXIN HIPA"/>
    <property type="match status" value="1"/>
</dbReference>
<comment type="similarity">
    <text evidence="1">Belongs to the HipA Ser/Thr kinase family.</text>
</comment>
<comment type="caution">
    <text evidence="6">The sequence shown here is derived from an EMBL/GenBank/DDBJ whole genome shotgun (WGS) entry which is preliminary data.</text>
</comment>
<dbReference type="PANTHER" id="PTHR37419">
    <property type="entry name" value="SERINE/THREONINE-PROTEIN KINASE TOXIN HIPA"/>
    <property type="match status" value="1"/>
</dbReference>
<evidence type="ECO:0000256" key="1">
    <source>
        <dbReference type="ARBA" id="ARBA00010164"/>
    </source>
</evidence>
<keyword evidence="7" id="KW-1185">Reference proteome</keyword>
<dbReference type="RefSeq" id="WP_163457218.1">
    <property type="nucleotide sequence ID" value="NZ_JAAGOH010000009.1"/>
</dbReference>
<dbReference type="Gene3D" id="1.10.1070.20">
    <property type="match status" value="1"/>
</dbReference>
<dbReference type="AlphaFoldDB" id="A0A7C9TIM7"/>
<feature type="domain" description="HipA N-terminal subdomain 1" evidence="5">
    <location>
        <begin position="31"/>
        <end position="118"/>
    </location>
</feature>
<dbReference type="GO" id="GO:0005829">
    <property type="term" value="C:cytosol"/>
    <property type="evidence" value="ECO:0007669"/>
    <property type="project" value="TreeGrafter"/>
</dbReference>
<evidence type="ECO:0000259" key="4">
    <source>
        <dbReference type="Pfam" id="PF07804"/>
    </source>
</evidence>
<organism evidence="6 7">
    <name type="scientific">Ideonella livida</name>
    <dbReference type="NCBI Taxonomy" id="2707176"/>
    <lineage>
        <taxon>Bacteria</taxon>
        <taxon>Pseudomonadati</taxon>
        <taxon>Pseudomonadota</taxon>
        <taxon>Betaproteobacteria</taxon>
        <taxon>Burkholderiales</taxon>
        <taxon>Sphaerotilaceae</taxon>
        <taxon>Ideonella</taxon>
    </lineage>
</organism>